<dbReference type="InterPro" id="IPR036390">
    <property type="entry name" value="WH_DNA-bd_sf"/>
</dbReference>
<keyword evidence="4" id="KW-0472">Membrane</keyword>
<dbReference type="Pfam" id="PF09339">
    <property type="entry name" value="HTH_IclR"/>
    <property type="match status" value="1"/>
</dbReference>
<evidence type="ECO:0000256" key="3">
    <source>
        <dbReference type="ARBA" id="ARBA00023163"/>
    </source>
</evidence>
<name>A0A076PNS1_COMTE</name>
<dbReference type="Gene3D" id="1.10.10.10">
    <property type="entry name" value="Winged helix-like DNA-binding domain superfamily/Winged helix DNA-binding domain"/>
    <property type="match status" value="1"/>
</dbReference>
<feature type="domain" description="HTH iclR-type" evidence="5">
    <location>
        <begin position="17"/>
        <end position="79"/>
    </location>
</feature>
<evidence type="ECO:0000256" key="1">
    <source>
        <dbReference type="ARBA" id="ARBA00023015"/>
    </source>
</evidence>
<dbReference type="PROSITE" id="PS51078">
    <property type="entry name" value="ICLR_ED"/>
    <property type="match status" value="1"/>
</dbReference>
<dbReference type="InterPro" id="IPR029016">
    <property type="entry name" value="GAF-like_dom_sf"/>
</dbReference>
<dbReference type="AlphaFoldDB" id="A0A076PNS1"/>
<dbReference type="InterPro" id="IPR050707">
    <property type="entry name" value="HTH_MetabolicPath_Reg"/>
</dbReference>
<keyword evidence="4" id="KW-0812">Transmembrane</keyword>
<organism evidence="7 8">
    <name type="scientific">Comamonas testosteroni TK102</name>
    <dbReference type="NCBI Taxonomy" id="1392005"/>
    <lineage>
        <taxon>Bacteria</taxon>
        <taxon>Pseudomonadati</taxon>
        <taxon>Pseudomonadota</taxon>
        <taxon>Betaproteobacteria</taxon>
        <taxon>Burkholderiales</taxon>
        <taxon>Comamonadaceae</taxon>
        <taxon>Comamonas</taxon>
    </lineage>
</organism>
<reference evidence="7 8" key="1">
    <citation type="journal article" date="2014" name="Genome Announc.">
        <title>Complete Genome Sequence of Polychlorinated Biphenyl Degrader Comamonas testosteroni TK102 (NBRC 109938).</title>
        <authorList>
            <person name="Fukuda K."/>
            <person name="Hosoyama A."/>
            <person name="Tsuchikane K."/>
            <person name="Ohji S."/>
            <person name="Yamazoe A."/>
            <person name="Fujita N."/>
            <person name="Shintani M."/>
            <person name="Kimbara K."/>
        </authorList>
    </citation>
    <scope>NUCLEOTIDE SEQUENCE [LARGE SCALE GENOMIC DNA]</scope>
    <source>
        <strain evidence="7">TK102</strain>
    </source>
</reference>
<dbReference type="InterPro" id="IPR014757">
    <property type="entry name" value="Tscrpt_reg_IclR_C"/>
</dbReference>
<evidence type="ECO:0000256" key="2">
    <source>
        <dbReference type="ARBA" id="ARBA00023125"/>
    </source>
</evidence>
<dbReference type="GO" id="GO:0003700">
    <property type="term" value="F:DNA-binding transcription factor activity"/>
    <property type="evidence" value="ECO:0007669"/>
    <property type="project" value="TreeGrafter"/>
</dbReference>
<feature type="domain" description="IclR-ED" evidence="6">
    <location>
        <begin position="80"/>
        <end position="264"/>
    </location>
</feature>
<dbReference type="GO" id="GO:0003677">
    <property type="term" value="F:DNA binding"/>
    <property type="evidence" value="ECO:0007669"/>
    <property type="project" value="UniProtKB-KW"/>
</dbReference>
<dbReference type="PANTHER" id="PTHR30136">
    <property type="entry name" value="HELIX-TURN-HELIX TRANSCRIPTIONAL REGULATOR, ICLR FAMILY"/>
    <property type="match status" value="1"/>
</dbReference>
<protein>
    <recommendedName>
        <fullName evidence="9">IclR family transcriptional regulator</fullName>
    </recommendedName>
</protein>
<keyword evidence="3" id="KW-0804">Transcription</keyword>
<accession>A0A076PNS1</accession>
<evidence type="ECO:0000259" key="5">
    <source>
        <dbReference type="PROSITE" id="PS51077"/>
    </source>
</evidence>
<evidence type="ECO:0000256" key="4">
    <source>
        <dbReference type="SAM" id="Phobius"/>
    </source>
</evidence>
<dbReference type="HOGENOM" id="CLU_062618_0_0_4"/>
<dbReference type="Proteomes" id="UP000028782">
    <property type="component" value="Chromosome"/>
</dbReference>
<proteinExistence type="predicted"/>
<sequence length="265" mass="29448">MVDYPQDDKNPSDRQFAYTLARGMDVLRCFSPERGSLSNKELSGLTGMPKATVSRFTYTLMQLGYLRSDKDTGRYLLAPAILTLAYPLLANLGVRQMARPAMHDFANAVQGSVSLGFRERMQMVYVETARARSVYSANMAEVGMAHSMISSAIGRAYLCACTSVERDALLNEAKVKTPELWEKFGEAVERSLAEYRVKRFCYSYGDLRPDIYAVAVPLIREPNMEIAVMNCVLQSYQVAKGELESNYGPRLLSLVGSLTGGVAMR</sequence>
<feature type="transmembrane region" description="Helical" evidence="4">
    <location>
        <begin position="75"/>
        <end position="94"/>
    </location>
</feature>
<dbReference type="SUPFAM" id="SSF46785">
    <property type="entry name" value="Winged helix' DNA-binding domain"/>
    <property type="match status" value="1"/>
</dbReference>
<dbReference type="PANTHER" id="PTHR30136:SF33">
    <property type="entry name" value="TRANSCRIPTIONAL REGULATORY PROTEIN"/>
    <property type="match status" value="1"/>
</dbReference>
<dbReference type="Pfam" id="PF01614">
    <property type="entry name" value="IclR_C"/>
    <property type="match status" value="1"/>
</dbReference>
<dbReference type="SUPFAM" id="SSF55781">
    <property type="entry name" value="GAF domain-like"/>
    <property type="match status" value="1"/>
</dbReference>
<keyword evidence="2" id="KW-0238">DNA-binding</keyword>
<dbReference type="Gene3D" id="3.30.450.40">
    <property type="match status" value="1"/>
</dbReference>
<dbReference type="InterPro" id="IPR005471">
    <property type="entry name" value="Tscrpt_reg_IclR_N"/>
</dbReference>
<evidence type="ECO:0008006" key="9">
    <source>
        <dbReference type="Google" id="ProtNLM"/>
    </source>
</evidence>
<evidence type="ECO:0000259" key="6">
    <source>
        <dbReference type="PROSITE" id="PS51078"/>
    </source>
</evidence>
<dbReference type="EMBL" id="CP006704">
    <property type="protein sequence ID" value="AIJ47378.1"/>
    <property type="molecule type" value="Genomic_DNA"/>
</dbReference>
<keyword evidence="4" id="KW-1133">Transmembrane helix</keyword>
<gene>
    <name evidence="7" type="ORF">O987_16310</name>
</gene>
<evidence type="ECO:0000313" key="7">
    <source>
        <dbReference type="EMBL" id="AIJ47378.1"/>
    </source>
</evidence>
<dbReference type="KEGG" id="ctes:O987_16310"/>
<dbReference type="GO" id="GO:0045892">
    <property type="term" value="P:negative regulation of DNA-templated transcription"/>
    <property type="evidence" value="ECO:0007669"/>
    <property type="project" value="TreeGrafter"/>
</dbReference>
<evidence type="ECO:0000313" key="8">
    <source>
        <dbReference type="Proteomes" id="UP000028782"/>
    </source>
</evidence>
<dbReference type="PROSITE" id="PS51077">
    <property type="entry name" value="HTH_ICLR"/>
    <property type="match status" value="1"/>
</dbReference>
<dbReference type="SMART" id="SM00346">
    <property type="entry name" value="HTH_ICLR"/>
    <property type="match status" value="1"/>
</dbReference>
<keyword evidence="1" id="KW-0805">Transcription regulation</keyword>
<dbReference type="InterPro" id="IPR036388">
    <property type="entry name" value="WH-like_DNA-bd_sf"/>
</dbReference>